<evidence type="ECO:0000256" key="1">
    <source>
        <dbReference type="SAM" id="Phobius"/>
    </source>
</evidence>
<protein>
    <submittedName>
        <fullName evidence="2">Uncharacterized protein</fullName>
    </submittedName>
</protein>
<name>A0A2G9FXL6_9LAMI</name>
<organism evidence="2 3">
    <name type="scientific">Handroanthus impetiginosus</name>
    <dbReference type="NCBI Taxonomy" id="429701"/>
    <lineage>
        <taxon>Eukaryota</taxon>
        <taxon>Viridiplantae</taxon>
        <taxon>Streptophyta</taxon>
        <taxon>Embryophyta</taxon>
        <taxon>Tracheophyta</taxon>
        <taxon>Spermatophyta</taxon>
        <taxon>Magnoliopsida</taxon>
        <taxon>eudicotyledons</taxon>
        <taxon>Gunneridae</taxon>
        <taxon>Pentapetalae</taxon>
        <taxon>asterids</taxon>
        <taxon>lamiids</taxon>
        <taxon>Lamiales</taxon>
        <taxon>Bignoniaceae</taxon>
        <taxon>Crescentiina</taxon>
        <taxon>Tabebuia alliance</taxon>
        <taxon>Handroanthus</taxon>
    </lineage>
</organism>
<gene>
    <name evidence="2" type="ORF">CDL12_29720</name>
</gene>
<feature type="transmembrane region" description="Helical" evidence="1">
    <location>
        <begin position="64"/>
        <end position="88"/>
    </location>
</feature>
<sequence>MQRIFNIQTKKHSILGFTCLHIPIFIKDEQPAPYTQMFQPCFFFSCNLLDLNLMFSRTSEICGIFPLGAFLLGSETPLILILKVFFLFPNKSSFIKP</sequence>
<dbReference type="AlphaFoldDB" id="A0A2G9FXL6"/>
<dbReference type="EMBL" id="NKXS01009095">
    <property type="protein sequence ID" value="PIM97805.1"/>
    <property type="molecule type" value="Genomic_DNA"/>
</dbReference>
<evidence type="ECO:0000313" key="3">
    <source>
        <dbReference type="Proteomes" id="UP000231279"/>
    </source>
</evidence>
<keyword evidence="1" id="KW-0472">Membrane</keyword>
<evidence type="ECO:0000313" key="2">
    <source>
        <dbReference type="EMBL" id="PIM97805.1"/>
    </source>
</evidence>
<keyword evidence="3" id="KW-1185">Reference proteome</keyword>
<reference evidence="3" key="1">
    <citation type="journal article" date="2018" name="Gigascience">
        <title>Genome assembly of the Pink Ipe (Handroanthus impetiginosus, Bignoniaceae), a highly valued, ecologically keystone Neotropical timber forest tree.</title>
        <authorList>
            <person name="Silva-Junior O.B."/>
            <person name="Grattapaglia D."/>
            <person name="Novaes E."/>
            <person name="Collevatti R.G."/>
        </authorList>
    </citation>
    <scope>NUCLEOTIDE SEQUENCE [LARGE SCALE GENOMIC DNA]</scope>
    <source>
        <strain evidence="3">cv. UFG-1</strain>
    </source>
</reference>
<dbReference type="Proteomes" id="UP000231279">
    <property type="component" value="Unassembled WGS sequence"/>
</dbReference>
<keyword evidence="1" id="KW-1133">Transmembrane helix</keyword>
<comment type="caution">
    <text evidence="2">The sequence shown here is derived from an EMBL/GenBank/DDBJ whole genome shotgun (WGS) entry which is preliminary data.</text>
</comment>
<proteinExistence type="predicted"/>
<keyword evidence="1" id="KW-0812">Transmembrane</keyword>
<accession>A0A2G9FXL6</accession>